<dbReference type="Pfam" id="PF18204">
    <property type="entry name" value="PGF-CTERM"/>
    <property type="match status" value="1"/>
</dbReference>
<dbReference type="InterPro" id="IPR008969">
    <property type="entry name" value="CarboxyPept-like_regulatory"/>
</dbReference>
<dbReference type="OrthoDB" id="103676at2157"/>
<dbReference type="GeneID" id="30418286"/>
<keyword evidence="5" id="KW-1185">Reference proteome</keyword>
<dbReference type="RefSeq" id="WP_071933382.1">
    <property type="nucleotide sequence ID" value="NZ_CP016804.1"/>
</dbReference>
<evidence type="ECO:0000256" key="1">
    <source>
        <dbReference type="ARBA" id="ARBA00022729"/>
    </source>
</evidence>
<dbReference type="Proteomes" id="UP000186165">
    <property type="component" value="Chromosome"/>
</dbReference>
<proteinExistence type="predicted"/>
<name>A0A1J1ADF9_9EURY</name>
<dbReference type="Pfam" id="PF13620">
    <property type="entry name" value="CarboxypepD_reg"/>
    <property type="match status" value="1"/>
</dbReference>
<protein>
    <submittedName>
        <fullName evidence="4">Muc19</fullName>
    </submittedName>
</protein>
<evidence type="ECO:0000259" key="3">
    <source>
        <dbReference type="Pfam" id="PF18204"/>
    </source>
</evidence>
<evidence type="ECO:0000313" key="5">
    <source>
        <dbReference type="Proteomes" id="UP000186165"/>
    </source>
</evidence>
<gene>
    <name evidence="4" type="ORF">HSR6_1757</name>
</gene>
<dbReference type="InterPro" id="IPR026371">
    <property type="entry name" value="PGF_CTERM"/>
</dbReference>
<accession>A0A1J1ADF9</accession>
<feature type="compositionally biased region" description="Polar residues" evidence="2">
    <location>
        <begin position="90"/>
        <end position="109"/>
    </location>
</feature>
<feature type="region of interest" description="Disordered" evidence="2">
    <location>
        <begin position="311"/>
        <end position="345"/>
    </location>
</feature>
<reference evidence="5" key="1">
    <citation type="submission" date="2016-08" db="EMBL/GenBank/DDBJ databases">
        <title>Discovery of first anaerobic lithoheterotrophic haloarchae widely represented in hypersaline habitats.</title>
        <authorList>
            <person name="Sorokin D.Y."/>
            <person name="Kublanov I.V."/>
            <person name="Roman P."/>
            <person name="Sinninghe Damste J.S."/>
            <person name="Golyshin P.N."/>
            <person name="Rojo D."/>
            <person name="Ciordia S."/>
            <person name="Mena Md.C."/>
            <person name="Ferrer M."/>
            <person name="Smedile F."/>
            <person name="Messina E."/>
            <person name="La Cono V."/>
            <person name="Yakimov M.M."/>
        </authorList>
    </citation>
    <scope>NUCLEOTIDE SEQUENCE [LARGE SCALE GENOMIC DNA]</scope>
    <source>
        <strain evidence="5">HSR6</strain>
    </source>
</reference>
<keyword evidence="1" id="KW-0732">Signal</keyword>
<dbReference type="KEGG" id="hhsr:HSR6_1757"/>
<feature type="region of interest" description="Disordered" evidence="2">
    <location>
        <begin position="73"/>
        <end position="184"/>
    </location>
</feature>
<dbReference type="NCBIfam" id="TIGR04126">
    <property type="entry name" value="PGF_CTERM"/>
    <property type="match status" value="1"/>
</dbReference>
<dbReference type="GO" id="GO:0005886">
    <property type="term" value="C:plasma membrane"/>
    <property type="evidence" value="ECO:0007669"/>
    <property type="project" value="UniProtKB-SubCell"/>
</dbReference>
<dbReference type="SUPFAM" id="SSF49464">
    <property type="entry name" value="Carboxypeptidase regulatory domain-like"/>
    <property type="match status" value="1"/>
</dbReference>
<feature type="domain" description="PGF-CTERM archaeal protein-sorting signal" evidence="3">
    <location>
        <begin position="344"/>
        <end position="366"/>
    </location>
</feature>
<dbReference type="AlphaFoldDB" id="A0A1J1ADF9"/>
<organism evidence="4 5">
    <name type="scientific">Halodesulfurarchaeum formicicum</name>
    <dbReference type="NCBI Taxonomy" id="1873524"/>
    <lineage>
        <taxon>Archaea</taxon>
        <taxon>Methanobacteriati</taxon>
        <taxon>Methanobacteriota</taxon>
        <taxon>Stenosarchaea group</taxon>
        <taxon>Halobacteria</taxon>
        <taxon>Halobacteriales</taxon>
        <taxon>Halobacteriaceae</taxon>
        <taxon>Halodesulfurarchaeum</taxon>
    </lineage>
</organism>
<evidence type="ECO:0000313" key="4">
    <source>
        <dbReference type="EMBL" id="APE96194.1"/>
    </source>
</evidence>
<dbReference type="EMBL" id="CP016804">
    <property type="protein sequence ID" value="APE96194.1"/>
    <property type="molecule type" value="Genomic_DNA"/>
</dbReference>
<feature type="compositionally biased region" description="Acidic residues" evidence="2">
    <location>
        <begin position="131"/>
        <end position="146"/>
    </location>
</feature>
<dbReference type="Gene3D" id="2.60.40.1120">
    <property type="entry name" value="Carboxypeptidase-like, regulatory domain"/>
    <property type="match status" value="1"/>
</dbReference>
<evidence type="ECO:0000256" key="2">
    <source>
        <dbReference type="SAM" id="MobiDB-lite"/>
    </source>
</evidence>
<feature type="compositionally biased region" description="Gly residues" evidence="2">
    <location>
        <begin position="147"/>
        <end position="160"/>
    </location>
</feature>
<dbReference type="GO" id="GO:0030115">
    <property type="term" value="C:S-layer"/>
    <property type="evidence" value="ECO:0007669"/>
    <property type="project" value="UniProtKB-SubCell"/>
</dbReference>
<sequence length="368" mass="37537">MTHQTRWTRGGLRTLAVLAMAMLVIAGTAAAVPVAPNEVYGTVSDQNGDAVDGVTVEAVHDGEVLVSTTTDSDGYYELKVPDPNDEASGETVTIRTTGTQSDDQASITWESAAVDNRDLDVEIQTDTGDGGADDGDTDDGDTDDGDTGGGGAPSGGGGADDGTETTTTTTAPPSEPVEEGLSGTEAEVAIEGDSLVAVGFQSQTELSGSVSVQALQDPPQPVPEARQFVSAAEITFSDGDGEGVDMVRLSVSQSRLDELGVTPSGLVVAHLGDDEWEELDTTVVSTDGPVVVEAPSVGFSTYAVLAQEDVTTTTATGDTPTETTEPPADTTTETPTETTTETDTPGFGISLSLVALIGAALLALRRHA</sequence>